<keyword evidence="4 10" id="KW-0812">Transmembrane</keyword>
<dbReference type="PANTHER" id="PTHR45624">
    <property type="entry name" value="MITOCHONDRIAL BASIC AMINO ACIDS TRANSPORTER-RELATED"/>
    <property type="match status" value="1"/>
</dbReference>
<keyword evidence="3 11" id="KW-0813">Transport</keyword>
<dbReference type="InterPro" id="IPR002067">
    <property type="entry name" value="MCP"/>
</dbReference>
<dbReference type="OrthoDB" id="409586at2759"/>
<comment type="similarity">
    <text evidence="2 11">Belongs to the mitochondrial carrier (TC 2.A.29) family.</text>
</comment>
<evidence type="ECO:0000256" key="1">
    <source>
        <dbReference type="ARBA" id="ARBA00004448"/>
    </source>
</evidence>
<name>A0A2T0FLS0_9ASCO</name>
<dbReference type="PANTHER" id="PTHR45624:SF12">
    <property type="entry name" value="MITOCHONDRIAL ORNITHINE TRANSPORTER 1"/>
    <property type="match status" value="1"/>
</dbReference>
<dbReference type="InterPro" id="IPR050567">
    <property type="entry name" value="Mitochondrial_Carrier"/>
</dbReference>
<proteinExistence type="inferred from homology"/>
<dbReference type="EMBL" id="NDIQ01000022">
    <property type="protein sequence ID" value="PRT55929.1"/>
    <property type="molecule type" value="Genomic_DNA"/>
</dbReference>
<keyword evidence="13" id="KW-1185">Reference proteome</keyword>
<dbReference type="Proteomes" id="UP000238350">
    <property type="component" value="Unassembled WGS sequence"/>
</dbReference>
<evidence type="ECO:0000313" key="13">
    <source>
        <dbReference type="Proteomes" id="UP000238350"/>
    </source>
</evidence>
<evidence type="ECO:0000256" key="8">
    <source>
        <dbReference type="ARBA" id="ARBA00023128"/>
    </source>
</evidence>
<dbReference type="PRINTS" id="PR00926">
    <property type="entry name" value="MITOCARRIER"/>
</dbReference>
<dbReference type="Pfam" id="PF00153">
    <property type="entry name" value="Mito_carr"/>
    <property type="match status" value="3"/>
</dbReference>
<evidence type="ECO:0000256" key="9">
    <source>
        <dbReference type="ARBA" id="ARBA00023136"/>
    </source>
</evidence>
<dbReference type="GO" id="GO:1990575">
    <property type="term" value="P:mitochondrial L-ornithine transmembrane transport"/>
    <property type="evidence" value="ECO:0007669"/>
    <property type="project" value="TreeGrafter"/>
</dbReference>
<feature type="repeat" description="Solcar" evidence="10">
    <location>
        <begin position="193"/>
        <end position="281"/>
    </location>
</feature>
<dbReference type="SUPFAM" id="SSF103506">
    <property type="entry name" value="Mitochondrial carrier"/>
    <property type="match status" value="1"/>
</dbReference>
<gene>
    <name evidence="12" type="ORF">B9G98_03549</name>
</gene>
<keyword evidence="5" id="KW-0677">Repeat</keyword>
<evidence type="ECO:0000256" key="10">
    <source>
        <dbReference type="PROSITE-ProRule" id="PRU00282"/>
    </source>
</evidence>
<evidence type="ECO:0000256" key="6">
    <source>
        <dbReference type="ARBA" id="ARBA00022792"/>
    </source>
</evidence>
<protein>
    <submittedName>
        <fullName evidence="12">Carrier protein YMC1, mitochondrial</fullName>
    </submittedName>
</protein>
<comment type="caution">
    <text evidence="12">The sequence shown here is derived from an EMBL/GenBank/DDBJ whole genome shotgun (WGS) entry which is preliminary data.</text>
</comment>
<keyword evidence="9 10" id="KW-0472">Membrane</keyword>
<evidence type="ECO:0000256" key="5">
    <source>
        <dbReference type="ARBA" id="ARBA00022737"/>
    </source>
</evidence>
<keyword evidence="6" id="KW-0999">Mitochondrion inner membrane</keyword>
<dbReference type="GO" id="GO:0005743">
    <property type="term" value="C:mitochondrial inner membrane"/>
    <property type="evidence" value="ECO:0007669"/>
    <property type="project" value="UniProtKB-SubCell"/>
</dbReference>
<dbReference type="AlphaFoldDB" id="A0A2T0FLS0"/>
<dbReference type="Gene3D" id="1.50.40.10">
    <property type="entry name" value="Mitochondrial carrier domain"/>
    <property type="match status" value="2"/>
</dbReference>
<dbReference type="InterPro" id="IPR018108">
    <property type="entry name" value="MCP_transmembrane"/>
</dbReference>
<keyword evidence="8" id="KW-0496">Mitochondrion</keyword>
<keyword evidence="7" id="KW-1133">Transmembrane helix</keyword>
<evidence type="ECO:0000256" key="2">
    <source>
        <dbReference type="ARBA" id="ARBA00006375"/>
    </source>
</evidence>
<evidence type="ECO:0000256" key="7">
    <source>
        <dbReference type="ARBA" id="ARBA00022989"/>
    </source>
</evidence>
<sequence>MDSSWQRKAKDTFAGFVGGAVQVLVGQPFDLVKVRMQTGQYKTIAETVTQTLAKEGPAAFYKGTTAPLFGVGACVSIQFYTFHETKRQIANYTKADLTPSQFYLAGATAGVANSVVTTPIEHVRILMQTQKDSTFKGPFDAARKVSAQYGWRAVYRGFSVTTLREIQAYGTWFMTFEYLISTQTRQGIKRDDIPTWKLMSFGALAGEALWLASYPLDVVKSQFQGDKFGPAARYKGAIDAARQTWKTLGFRGFWVGLVPTLLRALPASACTFASVELTLRFLG</sequence>
<organism evidence="12 13">
    <name type="scientific">Wickerhamiella sorbophila</name>
    <dbReference type="NCBI Taxonomy" id="45607"/>
    <lineage>
        <taxon>Eukaryota</taxon>
        <taxon>Fungi</taxon>
        <taxon>Dikarya</taxon>
        <taxon>Ascomycota</taxon>
        <taxon>Saccharomycotina</taxon>
        <taxon>Dipodascomycetes</taxon>
        <taxon>Dipodascales</taxon>
        <taxon>Trichomonascaceae</taxon>
        <taxon>Wickerhamiella</taxon>
    </lineage>
</organism>
<evidence type="ECO:0000256" key="3">
    <source>
        <dbReference type="ARBA" id="ARBA00022448"/>
    </source>
</evidence>
<dbReference type="PROSITE" id="PS50920">
    <property type="entry name" value="SOLCAR"/>
    <property type="match status" value="3"/>
</dbReference>
<dbReference type="InterPro" id="IPR023395">
    <property type="entry name" value="MCP_dom_sf"/>
</dbReference>
<evidence type="ECO:0000256" key="4">
    <source>
        <dbReference type="ARBA" id="ARBA00022692"/>
    </source>
</evidence>
<reference evidence="12 13" key="1">
    <citation type="submission" date="2017-04" db="EMBL/GenBank/DDBJ databases">
        <title>Genome sequencing of [Candida] sorbophila.</title>
        <authorList>
            <person name="Ahn J.O."/>
        </authorList>
    </citation>
    <scope>NUCLEOTIDE SEQUENCE [LARGE SCALE GENOMIC DNA]</scope>
    <source>
        <strain evidence="12 13">DS02</strain>
    </source>
</reference>
<accession>A0A2T0FLS0</accession>
<dbReference type="GO" id="GO:0000064">
    <property type="term" value="F:L-ornithine transmembrane transporter activity"/>
    <property type="evidence" value="ECO:0007669"/>
    <property type="project" value="TreeGrafter"/>
</dbReference>
<evidence type="ECO:0000313" key="12">
    <source>
        <dbReference type="EMBL" id="PRT55929.1"/>
    </source>
</evidence>
<feature type="repeat" description="Solcar" evidence="10">
    <location>
        <begin position="97"/>
        <end position="182"/>
    </location>
</feature>
<comment type="subcellular location">
    <subcellularLocation>
        <location evidence="1">Mitochondrion inner membrane</location>
        <topology evidence="1">Multi-pass membrane protein</topology>
    </subcellularLocation>
</comment>
<dbReference type="GeneID" id="36517297"/>
<feature type="repeat" description="Solcar" evidence="10">
    <location>
        <begin position="6"/>
        <end position="88"/>
    </location>
</feature>
<evidence type="ECO:0000256" key="11">
    <source>
        <dbReference type="RuleBase" id="RU000488"/>
    </source>
</evidence>
<dbReference type="RefSeq" id="XP_024665874.1">
    <property type="nucleotide sequence ID" value="XM_024810106.1"/>
</dbReference>